<accession>A0A8D8RM76</accession>
<dbReference type="AlphaFoldDB" id="A0A8D8RM76"/>
<sequence>MSRYNPLQYFKEVFFSAFLCELLPNHRDVAVGDCRNRLPLFMTFPAGLMVVVLPSANCTASSASLLSAIGWASDGVFFSLSPNTPNREPLCFSNSLTTGRGSPLKFTVCFCPSPTCSKCPTPRGGFKLSFRADNFLSNRFLKLLLLLPRAFLFP</sequence>
<protein>
    <submittedName>
        <fullName evidence="1">Uncharacterized protein</fullName>
    </submittedName>
</protein>
<proteinExistence type="predicted"/>
<dbReference type="EMBL" id="HBUF01168038">
    <property type="protein sequence ID" value="CAG6651521.1"/>
    <property type="molecule type" value="Transcribed_RNA"/>
</dbReference>
<organism evidence="1">
    <name type="scientific">Cacopsylla melanoneura</name>
    <dbReference type="NCBI Taxonomy" id="428564"/>
    <lineage>
        <taxon>Eukaryota</taxon>
        <taxon>Metazoa</taxon>
        <taxon>Ecdysozoa</taxon>
        <taxon>Arthropoda</taxon>
        <taxon>Hexapoda</taxon>
        <taxon>Insecta</taxon>
        <taxon>Pterygota</taxon>
        <taxon>Neoptera</taxon>
        <taxon>Paraneoptera</taxon>
        <taxon>Hemiptera</taxon>
        <taxon>Sternorrhyncha</taxon>
        <taxon>Psylloidea</taxon>
        <taxon>Psyllidae</taxon>
        <taxon>Psyllinae</taxon>
        <taxon>Cacopsylla</taxon>
    </lineage>
</organism>
<name>A0A8D8RM76_9HEMI</name>
<evidence type="ECO:0000313" key="1">
    <source>
        <dbReference type="EMBL" id="CAG6651521.1"/>
    </source>
</evidence>
<reference evidence="1" key="1">
    <citation type="submission" date="2021-05" db="EMBL/GenBank/DDBJ databases">
        <authorList>
            <person name="Alioto T."/>
            <person name="Alioto T."/>
            <person name="Gomez Garrido J."/>
        </authorList>
    </citation>
    <scope>NUCLEOTIDE SEQUENCE</scope>
</reference>